<evidence type="ECO:0000313" key="10">
    <source>
        <dbReference type="Proteomes" id="UP001271007"/>
    </source>
</evidence>
<evidence type="ECO:0000256" key="7">
    <source>
        <dbReference type="SAM" id="MobiDB-lite"/>
    </source>
</evidence>
<dbReference type="AlphaFoldDB" id="A0AAJ0LV49"/>
<feature type="region of interest" description="Disordered" evidence="7">
    <location>
        <begin position="200"/>
        <end position="229"/>
    </location>
</feature>
<reference evidence="9" key="1">
    <citation type="submission" date="2023-04" db="EMBL/GenBank/DDBJ databases">
        <title>Black Yeasts Isolated from many extreme environments.</title>
        <authorList>
            <person name="Coleine C."/>
            <person name="Stajich J.E."/>
            <person name="Selbmann L."/>
        </authorList>
    </citation>
    <scope>NUCLEOTIDE SEQUENCE</scope>
    <source>
        <strain evidence="9">CCFEE 5312</strain>
    </source>
</reference>
<proteinExistence type="inferred from homology"/>
<keyword evidence="4 6" id="KW-0157">Chromophore</keyword>
<dbReference type="InterPro" id="IPR002081">
    <property type="entry name" value="Cryptochrome/DNA_photolyase_1"/>
</dbReference>
<dbReference type="InterPro" id="IPR014729">
    <property type="entry name" value="Rossmann-like_a/b/a_fold"/>
</dbReference>
<dbReference type="Proteomes" id="UP001271007">
    <property type="component" value="Unassembled WGS sequence"/>
</dbReference>
<feature type="binding site" evidence="5">
    <location>
        <position position="290"/>
    </location>
    <ligand>
        <name>FAD</name>
        <dbReference type="ChEBI" id="CHEBI:57692"/>
    </ligand>
</feature>
<dbReference type="Pfam" id="PF03441">
    <property type="entry name" value="FAD_binding_7"/>
    <property type="match status" value="1"/>
</dbReference>
<dbReference type="InterPro" id="IPR036134">
    <property type="entry name" value="Crypto/Photolyase_FAD-like_sf"/>
</dbReference>
<keyword evidence="3 5" id="KW-0274">FAD</keyword>
<dbReference type="NCBIfam" id="TIGR02765">
    <property type="entry name" value="crypto_DASH"/>
    <property type="match status" value="1"/>
</dbReference>
<comment type="similarity">
    <text evidence="1 6">Belongs to the DNA photolyase class-1 family.</text>
</comment>
<dbReference type="Gene3D" id="3.40.50.620">
    <property type="entry name" value="HUPs"/>
    <property type="match status" value="1"/>
</dbReference>
<organism evidence="9 10">
    <name type="scientific">Extremus antarcticus</name>
    <dbReference type="NCBI Taxonomy" id="702011"/>
    <lineage>
        <taxon>Eukaryota</taxon>
        <taxon>Fungi</taxon>
        <taxon>Dikarya</taxon>
        <taxon>Ascomycota</taxon>
        <taxon>Pezizomycotina</taxon>
        <taxon>Dothideomycetes</taxon>
        <taxon>Dothideomycetidae</taxon>
        <taxon>Mycosphaerellales</taxon>
        <taxon>Extremaceae</taxon>
        <taxon>Extremus</taxon>
    </lineage>
</organism>
<dbReference type="InterPro" id="IPR036155">
    <property type="entry name" value="Crypto/Photolyase_N_sf"/>
</dbReference>
<keyword evidence="10" id="KW-1185">Reference proteome</keyword>
<accession>A0AAJ0LV49</accession>
<feature type="compositionally biased region" description="Gly residues" evidence="7">
    <location>
        <begin position="581"/>
        <end position="607"/>
    </location>
</feature>
<keyword evidence="2 5" id="KW-0285">Flavoprotein</keyword>
<evidence type="ECO:0000256" key="6">
    <source>
        <dbReference type="RuleBase" id="RU367151"/>
    </source>
</evidence>
<sequence length="623" mass="70278">MSKSSRVLIYLLRRDLRLADNPIFHEIGRLNNQSQKPFTHLLPVYVFPAAQVEVSGFLSSDDQRSPYKEARSEVGHFFRCGRLRAKFLAESVWDLKNDLAKISSGLEIRVGTMQDVVRSLLDGIKQRDDVEVHGLWMTAEEGWEEKIEEKEVKQLMKDQGAEFRLWVDEKYFVDDRDIPFKEPNELSDVFTHFRKTVEPLREAPRKQLPKPNELPPLPNHIPSQHGPFSIPDTFDGTVSALLKPLPKDGEFSDMPSMPPGVESAHPFKGGSTTGLERVKHLLESGSMTTYQDTRNGLLGLDFSTKFAAWLSLGSITSRQIHWMMVDFEDGKTDLGKGASGYAQGETKGTRGVRFELLWRDYMRLCTRKFGTRLFYLDGFRRMDDAWSKFISSPFTKSSNKNKNGTNDFDTKAAVERFIRGKTGTGLIDASQRELFLTGWTSNRARQNVASYLAKHLGIDWRIGAEWYETNLIDYDISSNWGNWQYVSGVGNDPRGDARVFNPVKQALDYDPEGEYIRAWVPELRDVGRGPNGGSKEDVMGVFQAWRMSEDEKKRLGLEGVEWIEKPLVRINFSMNRRRGGAPRGRGGGGGGRGRGRGGGRGGRGNSGGREARTGQMQKAGMMG</sequence>
<dbReference type="PROSITE" id="PS51645">
    <property type="entry name" value="PHR_CRY_ALPHA_BETA"/>
    <property type="match status" value="1"/>
</dbReference>
<dbReference type="PRINTS" id="PR00147">
    <property type="entry name" value="DNAPHOTLYASE"/>
</dbReference>
<dbReference type="GO" id="GO:0071949">
    <property type="term" value="F:FAD binding"/>
    <property type="evidence" value="ECO:0007669"/>
    <property type="project" value="TreeGrafter"/>
</dbReference>
<dbReference type="GO" id="GO:0003684">
    <property type="term" value="F:damaged DNA binding"/>
    <property type="evidence" value="ECO:0007669"/>
    <property type="project" value="TreeGrafter"/>
</dbReference>
<dbReference type="SUPFAM" id="SSF52425">
    <property type="entry name" value="Cryptochrome/photolyase, N-terminal domain"/>
    <property type="match status" value="1"/>
</dbReference>
<protein>
    <recommendedName>
        <fullName evidence="6">Cryptochrome DASH</fullName>
    </recommendedName>
</protein>
<evidence type="ECO:0000256" key="5">
    <source>
        <dbReference type="PIRSR" id="PIRSR602081-1"/>
    </source>
</evidence>
<dbReference type="PANTHER" id="PTHR11455:SF22">
    <property type="entry name" value="CRYPTOCHROME DASH"/>
    <property type="match status" value="1"/>
</dbReference>
<evidence type="ECO:0000256" key="1">
    <source>
        <dbReference type="ARBA" id="ARBA00005862"/>
    </source>
</evidence>
<dbReference type="Gene3D" id="1.25.40.80">
    <property type="match status" value="1"/>
</dbReference>
<dbReference type="Gene3D" id="1.10.579.10">
    <property type="entry name" value="DNA Cyclobutane Dipyrimidine Photolyase, subunit A, domain 3"/>
    <property type="match status" value="1"/>
</dbReference>
<dbReference type="InterPro" id="IPR006050">
    <property type="entry name" value="DNA_photolyase_N"/>
</dbReference>
<dbReference type="EMBL" id="JAWDJX010000006">
    <property type="protein sequence ID" value="KAK3056330.1"/>
    <property type="molecule type" value="Genomic_DNA"/>
</dbReference>
<feature type="domain" description="Photolyase/cryptochrome alpha/beta" evidence="8">
    <location>
        <begin position="6"/>
        <end position="171"/>
    </location>
</feature>
<dbReference type="SUPFAM" id="SSF48173">
    <property type="entry name" value="Cryptochrome/photolyase FAD-binding domain"/>
    <property type="match status" value="1"/>
</dbReference>
<dbReference type="InterPro" id="IPR005101">
    <property type="entry name" value="Cryptochr/Photolyase_FAD-bd"/>
</dbReference>
<comment type="function">
    <text evidence="6">May have a photoreceptor function.</text>
</comment>
<comment type="cofactor">
    <cofactor evidence="5 6">
        <name>FAD</name>
        <dbReference type="ChEBI" id="CHEBI:57692"/>
    </cofactor>
    <text evidence="5 6">Binds 1 FAD per subunit.</text>
</comment>
<dbReference type="GO" id="GO:0000719">
    <property type="term" value="P:photoreactive repair"/>
    <property type="evidence" value="ECO:0007669"/>
    <property type="project" value="TreeGrafter"/>
</dbReference>
<dbReference type="GO" id="GO:0003904">
    <property type="term" value="F:deoxyribodipyrimidine photo-lyase activity"/>
    <property type="evidence" value="ECO:0007669"/>
    <property type="project" value="TreeGrafter"/>
</dbReference>
<gene>
    <name evidence="9" type="ORF">LTR09_002837</name>
</gene>
<dbReference type="InterPro" id="IPR014133">
    <property type="entry name" value="Cry_DASH"/>
</dbReference>
<dbReference type="Pfam" id="PF00875">
    <property type="entry name" value="DNA_photolyase"/>
    <property type="match status" value="1"/>
</dbReference>
<evidence type="ECO:0000256" key="3">
    <source>
        <dbReference type="ARBA" id="ARBA00022827"/>
    </source>
</evidence>
<evidence type="ECO:0000313" key="9">
    <source>
        <dbReference type="EMBL" id="KAK3056330.1"/>
    </source>
</evidence>
<feature type="region of interest" description="Disordered" evidence="7">
    <location>
        <begin position="576"/>
        <end position="623"/>
    </location>
</feature>
<dbReference type="PANTHER" id="PTHR11455">
    <property type="entry name" value="CRYPTOCHROME"/>
    <property type="match status" value="1"/>
</dbReference>
<name>A0AAJ0LV49_9PEZI</name>
<evidence type="ECO:0000256" key="2">
    <source>
        <dbReference type="ARBA" id="ARBA00022630"/>
    </source>
</evidence>
<evidence type="ECO:0000256" key="4">
    <source>
        <dbReference type="ARBA" id="ARBA00022991"/>
    </source>
</evidence>
<evidence type="ECO:0000259" key="8">
    <source>
        <dbReference type="PROSITE" id="PS51645"/>
    </source>
</evidence>
<feature type="binding site" evidence="5">
    <location>
        <begin position="473"/>
        <end position="475"/>
    </location>
    <ligand>
        <name>FAD</name>
        <dbReference type="ChEBI" id="CHEBI:57692"/>
    </ligand>
</feature>
<comment type="caution">
    <text evidence="9">The sequence shown here is derived from an EMBL/GenBank/DDBJ whole genome shotgun (WGS) entry which is preliminary data.</text>
</comment>
<comment type="cofactor">
    <cofactor evidence="6">
        <name>(6R)-5,10-methylene-5,6,7,8-tetrahydrofolate</name>
        <dbReference type="ChEBI" id="CHEBI:15636"/>
    </cofactor>
    <text evidence="6">Binds 1 5,10-methenyltetrahydrofolate (MTHF) per subunit.</text>
</comment>